<dbReference type="InterPro" id="IPR011545">
    <property type="entry name" value="DEAD/DEAH_box_helicase_dom"/>
</dbReference>
<gene>
    <name evidence="6" type="ORF">SAMN05444392_11834</name>
</gene>
<evidence type="ECO:0000259" key="5">
    <source>
        <dbReference type="Pfam" id="PF00270"/>
    </source>
</evidence>
<dbReference type="GO" id="GO:0003676">
    <property type="term" value="F:nucleic acid binding"/>
    <property type="evidence" value="ECO:0007669"/>
    <property type="project" value="InterPro"/>
</dbReference>
<dbReference type="PANTHER" id="PTHR47959">
    <property type="entry name" value="ATP-DEPENDENT RNA HELICASE RHLE-RELATED"/>
    <property type="match status" value="1"/>
</dbReference>
<keyword evidence="7" id="KW-1185">Reference proteome</keyword>
<protein>
    <submittedName>
        <fullName evidence="6">CRISPR-associated helicase Cas3, subtype CYANO</fullName>
    </submittedName>
</protein>
<dbReference type="Pfam" id="PF00270">
    <property type="entry name" value="DEAD"/>
    <property type="match status" value="1"/>
</dbReference>
<dbReference type="STRING" id="112248.SAMN05444392_11834"/>
<dbReference type="GO" id="GO:0005829">
    <property type="term" value="C:cytosol"/>
    <property type="evidence" value="ECO:0007669"/>
    <property type="project" value="TreeGrafter"/>
</dbReference>
<reference evidence="6 7" key="1">
    <citation type="submission" date="2016-11" db="EMBL/GenBank/DDBJ databases">
        <authorList>
            <person name="Jaros S."/>
            <person name="Januszkiewicz K."/>
            <person name="Wedrychowicz H."/>
        </authorList>
    </citation>
    <scope>NUCLEOTIDE SEQUENCE [LARGE SCALE GENOMIC DNA]</scope>
    <source>
        <strain evidence="6 7">DSM 44666</strain>
    </source>
</reference>
<dbReference type="RefSeq" id="WP_073158036.1">
    <property type="nucleotide sequence ID" value="NZ_FQVL01000018.1"/>
</dbReference>
<dbReference type="InterPro" id="IPR017575">
    <property type="entry name" value="CRISPR-assoc_helicase_Cas3"/>
</dbReference>
<dbReference type="SUPFAM" id="SSF52540">
    <property type="entry name" value="P-loop containing nucleoside triphosphate hydrolases"/>
    <property type="match status" value="1"/>
</dbReference>
<proteinExistence type="predicted"/>
<dbReference type="GO" id="GO:0003724">
    <property type="term" value="F:RNA helicase activity"/>
    <property type="evidence" value="ECO:0007669"/>
    <property type="project" value="TreeGrafter"/>
</dbReference>
<feature type="domain" description="DEAD/DEAH-box helicase" evidence="5">
    <location>
        <begin position="28"/>
        <end position="215"/>
    </location>
</feature>
<evidence type="ECO:0000256" key="2">
    <source>
        <dbReference type="ARBA" id="ARBA00022801"/>
    </source>
</evidence>
<dbReference type="PANTHER" id="PTHR47959:SF13">
    <property type="entry name" value="ATP-DEPENDENT RNA HELICASE RHLE"/>
    <property type="match status" value="1"/>
</dbReference>
<keyword evidence="2" id="KW-0378">Hydrolase</keyword>
<dbReference type="EMBL" id="FQVL01000018">
    <property type="protein sequence ID" value="SHF37563.1"/>
    <property type="molecule type" value="Genomic_DNA"/>
</dbReference>
<keyword evidence="3" id="KW-0347">Helicase</keyword>
<dbReference type="Proteomes" id="UP000184476">
    <property type="component" value="Unassembled WGS sequence"/>
</dbReference>
<name>A0A1M5B4Y9_9BACL</name>
<dbReference type="InterPro" id="IPR050079">
    <property type="entry name" value="DEAD_box_RNA_helicase"/>
</dbReference>
<organism evidence="6 7">
    <name type="scientific">Seinonella peptonophila</name>
    <dbReference type="NCBI Taxonomy" id="112248"/>
    <lineage>
        <taxon>Bacteria</taxon>
        <taxon>Bacillati</taxon>
        <taxon>Bacillota</taxon>
        <taxon>Bacilli</taxon>
        <taxon>Bacillales</taxon>
        <taxon>Thermoactinomycetaceae</taxon>
        <taxon>Seinonella</taxon>
    </lineage>
</organism>
<dbReference type="GO" id="GO:0016787">
    <property type="term" value="F:hydrolase activity"/>
    <property type="evidence" value="ECO:0007669"/>
    <property type="project" value="UniProtKB-KW"/>
</dbReference>
<evidence type="ECO:0000256" key="4">
    <source>
        <dbReference type="ARBA" id="ARBA00022840"/>
    </source>
</evidence>
<evidence type="ECO:0000313" key="6">
    <source>
        <dbReference type="EMBL" id="SHF37563.1"/>
    </source>
</evidence>
<evidence type="ECO:0000256" key="3">
    <source>
        <dbReference type="ARBA" id="ARBA00022806"/>
    </source>
</evidence>
<dbReference type="NCBIfam" id="TIGR03158">
    <property type="entry name" value="cas3_cyano"/>
    <property type="match status" value="1"/>
</dbReference>
<evidence type="ECO:0000256" key="1">
    <source>
        <dbReference type="ARBA" id="ARBA00022741"/>
    </source>
</evidence>
<accession>A0A1M5B4Y9</accession>
<dbReference type="AlphaFoldDB" id="A0A1M5B4Y9"/>
<dbReference type="Gene3D" id="3.40.50.300">
    <property type="entry name" value="P-loop containing nucleotide triphosphate hydrolases"/>
    <property type="match status" value="2"/>
</dbReference>
<dbReference type="OrthoDB" id="9810236at2"/>
<dbReference type="GO" id="GO:0005524">
    <property type="term" value="F:ATP binding"/>
    <property type="evidence" value="ECO:0007669"/>
    <property type="project" value="UniProtKB-KW"/>
</dbReference>
<sequence>MIQLLPERAMTYDVPFIEDIKPYAHQVVQLKLIEEVLTQGRQAVIWNQALTGAGKTLANYSYLTKQSNAYALGVYPVNELIKDQYHSLQQGLPLGTFDSIALWTSEVLRHDRLPKESIIDQMNRLSGRYTRSILINPDYLMLISQLRLGAGYALIGQRSSPFYRLGEYNLQIFDEFHLYNVSQVNLLVQWMGLMLAAFPNKAHAFVLASATPRPEIIQLLKRLDIEILFVQEEMKRWIGQEQPPECQERLYLEPLNLHLRTSQLHIWETAERIVEDWGEVETYLQQYPTAKGLIILDSIHEAQKLAYELRLKGFDVGEVHGLSDRDKSREELAKPITVATATVEVGVDFQQDIHKDFLLFESRNAGSFMQRIGRIARGSREKPEIPIKVWSYVHQYVAKQMKAQLGNEATRTELQQVVQSAYRKFQEFTPYYETVGGMNLIHNYYQLKSHHLEKEQSRVAHELRSVTEKLYQLGFKEQQKQYHEWRKQKILEPVISFRGQNAMESHLWTRESSELTSEESETFYPDLWFWDETNPGDPLKRYHYQFVLSRRVISFISKDEMSQRIQRYYSEPQREQKLAELKKESVLGYALVTGWREKRASLYWRLPQRAIRMTDQLIRLKKLRLESENELLNEQLHGLFQTLTQKTWIVYITKQSPNELVDTWSLPPFFRLHSARTARGAEWSIAFNNEAFQLWSILKQPKSEVF</sequence>
<evidence type="ECO:0000313" key="7">
    <source>
        <dbReference type="Proteomes" id="UP000184476"/>
    </source>
</evidence>
<dbReference type="InterPro" id="IPR027417">
    <property type="entry name" value="P-loop_NTPase"/>
</dbReference>
<keyword evidence="4" id="KW-0067">ATP-binding</keyword>
<keyword evidence="1" id="KW-0547">Nucleotide-binding</keyword>